<dbReference type="EMBL" id="MU865952">
    <property type="protein sequence ID" value="KAK4447134.1"/>
    <property type="molecule type" value="Genomic_DNA"/>
</dbReference>
<organism evidence="4 5">
    <name type="scientific">Podospora aff. communis PSN243</name>
    <dbReference type="NCBI Taxonomy" id="3040156"/>
    <lineage>
        <taxon>Eukaryota</taxon>
        <taxon>Fungi</taxon>
        <taxon>Dikarya</taxon>
        <taxon>Ascomycota</taxon>
        <taxon>Pezizomycotina</taxon>
        <taxon>Sordariomycetes</taxon>
        <taxon>Sordariomycetidae</taxon>
        <taxon>Sordariales</taxon>
        <taxon>Podosporaceae</taxon>
        <taxon>Podospora</taxon>
    </lineage>
</organism>
<evidence type="ECO:0000313" key="4">
    <source>
        <dbReference type="EMBL" id="KAK4447134.1"/>
    </source>
</evidence>
<evidence type="ECO:0000259" key="3">
    <source>
        <dbReference type="Pfam" id="PF25053"/>
    </source>
</evidence>
<keyword evidence="5" id="KW-1185">Reference proteome</keyword>
<dbReference type="AlphaFoldDB" id="A0AAV9GG73"/>
<dbReference type="Pfam" id="PF25053">
    <property type="entry name" value="DUF7791"/>
    <property type="match status" value="1"/>
</dbReference>
<dbReference type="SUPFAM" id="SSF52540">
    <property type="entry name" value="P-loop containing nucleoside triphosphate hydrolases"/>
    <property type="match status" value="1"/>
</dbReference>
<feature type="domain" description="Nephrocystin 3-like N-terminal" evidence="2">
    <location>
        <begin position="305"/>
        <end position="482"/>
    </location>
</feature>
<dbReference type="PANTHER" id="PTHR10039">
    <property type="entry name" value="AMELOGENIN"/>
    <property type="match status" value="1"/>
</dbReference>
<dbReference type="Proteomes" id="UP001321760">
    <property type="component" value="Unassembled WGS sequence"/>
</dbReference>
<dbReference type="SUPFAM" id="SSF48403">
    <property type="entry name" value="Ankyrin repeat"/>
    <property type="match status" value="1"/>
</dbReference>
<sequence>MTFRVLASPNGLTVGVSQLPPAVSRSSTLAAVALAGNVLQFFETATKFTVSTGRICRSQSAGETTSDLKELRGIVADFQGLLVKLQPQGTALNHEHRGDLSSLSRNCADTAQELMTKLDKIGLGREARGDLLLAEFRAMWKGRAIQELESRIMRFRDQLAFYLVVMIRDLSTQSLARQDVILAELRLIRGRIGDAQPSGSPLGGTVPVPGSLFIHTLSRYLGGSEHHDEEQLSLLRAAMHANIPASSKGEKKLIHLTLTDDVRSRLQKELISSFHYEEREHRESNIKSPYDETFKWIFPQAPLYRQTALSRWLQSDDPLFWVTGKAGSGKSTLMKYISGPQHNKEGETLCHPYLGKWAGKSRLVCASVFFWASGTAMESSQDALFRSLLHQIFQQSMDLIPVVTPSHWESLCLLGPPLSTEWQSEDLRAILLRTIREVGTTGDKICLFIDGLDEFDGDLSSLISTIHQVSKLSNVKVCVSSRPWEEFAQAFSGMASLRVQDLTRDDIQHYVKHHFGQNDGFKRLQAREPDFARTLLEEIVEKSAAGLSNDDRVCDLKRRLDDLPPELEKVYARILQNLDPFYYEHACQYFKLVMACDKPPPALLISFADEDWDHALELSNQPLRFAERASRIETLRRRLNSRCKGFLEIGADDRVNFLHRTAREYVASAEAADQIEEGVAKSTFDPYMQLFLALATRFGLVDYLDARTPPGACCEFWTRPGSRKSRFFSQKLRTHTVIGKMQTIISDRLTSRRHSTPAVDSEAGSWPLILAACFGTSPNIDVFRILLERGANYDAPWDFGDAEFVAIFSAGDTKISLRFGNEESILPVIIWARWTEVLQLLKSHGATFNVGLLTKVRSQNPSLFDISSFDIKRERNRFLEALFDDFDPKDWD</sequence>
<evidence type="ECO:0008006" key="6">
    <source>
        <dbReference type="Google" id="ProtNLM"/>
    </source>
</evidence>
<dbReference type="InterPro" id="IPR056693">
    <property type="entry name" value="DUF7791"/>
</dbReference>
<protein>
    <recommendedName>
        <fullName evidence="6">NACHT domain-containing protein</fullName>
    </recommendedName>
</protein>
<keyword evidence="1" id="KW-0677">Repeat</keyword>
<evidence type="ECO:0000259" key="2">
    <source>
        <dbReference type="Pfam" id="PF24883"/>
    </source>
</evidence>
<reference evidence="4" key="1">
    <citation type="journal article" date="2023" name="Mol. Phylogenet. Evol.">
        <title>Genome-scale phylogeny and comparative genomics of the fungal order Sordariales.</title>
        <authorList>
            <person name="Hensen N."/>
            <person name="Bonometti L."/>
            <person name="Westerberg I."/>
            <person name="Brannstrom I.O."/>
            <person name="Guillou S."/>
            <person name="Cros-Aarteil S."/>
            <person name="Calhoun S."/>
            <person name="Haridas S."/>
            <person name="Kuo A."/>
            <person name="Mondo S."/>
            <person name="Pangilinan J."/>
            <person name="Riley R."/>
            <person name="LaButti K."/>
            <person name="Andreopoulos B."/>
            <person name="Lipzen A."/>
            <person name="Chen C."/>
            <person name="Yan M."/>
            <person name="Daum C."/>
            <person name="Ng V."/>
            <person name="Clum A."/>
            <person name="Steindorff A."/>
            <person name="Ohm R.A."/>
            <person name="Martin F."/>
            <person name="Silar P."/>
            <person name="Natvig D.O."/>
            <person name="Lalanne C."/>
            <person name="Gautier V."/>
            <person name="Ament-Velasquez S.L."/>
            <person name="Kruys A."/>
            <person name="Hutchinson M.I."/>
            <person name="Powell A.J."/>
            <person name="Barry K."/>
            <person name="Miller A.N."/>
            <person name="Grigoriev I.V."/>
            <person name="Debuchy R."/>
            <person name="Gladieux P."/>
            <person name="Hiltunen Thoren M."/>
            <person name="Johannesson H."/>
        </authorList>
    </citation>
    <scope>NUCLEOTIDE SEQUENCE</scope>
    <source>
        <strain evidence="4">PSN243</strain>
    </source>
</reference>
<dbReference type="InterPro" id="IPR027417">
    <property type="entry name" value="P-loop_NTPase"/>
</dbReference>
<evidence type="ECO:0000256" key="1">
    <source>
        <dbReference type="ARBA" id="ARBA00022737"/>
    </source>
</evidence>
<comment type="caution">
    <text evidence="4">The sequence shown here is derived from an EMBL/GenBank/DDBJ whole genome shotgun (WGS) entry which is preliminary data.</text>
</comment>
<gene>
    <name evidence="4" type="ORF">QBC34DRAFT_496466</name>
</gene>
<feature type="domain" description="DUF7791" evidence="3">
    <location>
        <begin position="578"/>
        <end position="698"/>
    </location>
</feature>
<accession>A0AAV9GG73</accession>
<evidence type="ECO:0000313" key="5">
    <source>
        <dbReference type="Proteomes" id="UP001321760"/>
    </source>
</evidence>
<dbReference type="InterPro" id="IPR036770">
    <property type="entry name" value="Ankyrin_rpt-contain_sf"/>
</dbReference>
<dbReference type="PANTHER" id="PTHR10039:SF5">
    <property type="entry name" value="NACHT DOMAIN-CONTAINING PROTEIN"/>
    <property type="match status" value="1"/>
</dbReference>
<dbReference type="Gene3D" id="3.40.50.300">
    <property type="entry name" value="P-loop containing nucleotide triphosphate hydrolases"/>
    <property type="match status" value="1"/>
</dbReference>
<name>A0AAV9GG73_9PEZI</name>
<proteinExistence type="predicted"/>
<reference evidence="4" key="2">
    <citation type="submission" date="2023-05" db="EMBL/GenBank/DDBJ databases">
        <authorList>
            <consortium name="Lawrence Berkeley National Laboratory"/>
            <person name="Steindorff A."/>
            <person name="Hensen N."/>
            <person name="Bonometti L."/>
            <person name="Westerberg I."/>
            <person name="Brannstrom I.O."/>
            <person name="Guillou S."/>
            <person name="Cros-Aarteil S."/>
            <person name="Calhoun S."/>
            <person name="Haridas S."/>
            <person name="Kuo A."/>
            <person name="Mondo S."/>
            <person name="Pangilinan J."/>
            <person name="Riley R."/>
            <person name="Labutti K."/>
            <person name="Andreopoulos B."/>
            <person name="Lipzen A."/>
            <person name="Chen C."/>
            <person name="Yanf M."/>
            <person name="Daum C."/>
            <person name="Ng V."/>
            <person name="Clum A."/>
            <person name="Ohm R."/>
            <person name="Martin F."/>
            <person name="Silar P."/>
            <person name="Natvig D."/>
            <person name="Lalanne C."/>
            <person name="Gautier V."/>
            <person name="Ament-Velasquez S.L."/>
            <person name="Kruys A."/>
            <person name="Hutchinson M.I."/>
            <person name="Powell A.J."/>
            <person name="Barry K."/>
            <person name="Miller A.N."/>
            <person name="Grigoriev I.V."/>
            <person name="Debuchy R."/>
            <person name="Gladieux P."/>
            <person name="Thoren M.H."/>
            <person name="Johannesson H."/>
        </authorList>
    </citation>
    <scope>NUCLEOTIDE SEQUENCE</scope>
    <source>
        <strain evidence="4">PSN243</strain>
    </source>
</reference>
<dbReference type="InterPro" id="IPR056884">
    <property type="entry name" value="NPHP3-like_N"/>
</dbReference>
<dbReference type="Pfam" id="PF24883">
    <property type="entry name" value="NPHP3_N"/>
    <property type="match status" value="1"/>
</dbReference>